<comment type="similarity">
    <text evidence="1">Belongs to the sigma-70 factor family. ECF subfamily.</text>
</comment>
<dbReference type="PANTHER" id="PTHR43133">
    <property type="entry name" value="RNA POLYMERASE ECF-TYPE SIGMA FACTO"/>
    <property type="match status" value="1"/>
</dbReference>
<dbReference type="InterPro" id="IPR007627">
    <property type="entry name" value="RNA_pol_sigma70_r2"/>
</dbReference>
<keyword evidence="2" id="KW-0805">Transcription regulation</keyword>
<accession>A0A2P8HEY1</accession>
<proteinExistence type="inferred from homology"/>
<evidence type="ECO:0000256" key="3">
    <source>
        <dbReference type="ARBA" id="ARBA00023082"/>
    </source>
</evidence>
<keyword evidence="3" id="KW-0731">Sigma factor</keyword>
<reference evidence="8 9" key="1">
    <citation type="submission" date="2018-03" db="EMBL/GenBank/DDBJ databases">
        <title>Genomic Encyclopedia of Archaeal and Bacterial Type Strains, Phase II (KMG-II): from individual species to whole genera.</title>
        <authorList>
            <person name="Goeker M."/>
        </authorList>
    </citation>
    <scope>NUCLEOTIDE SEQUENCE [LARGE SCALE GENOMIC DNA]</scope>
    <source>
        <strain evidence="8 9">DSM 24859</strain>
    </source>
</reference>
<feature type="domain" description="RNA polymerase sigma-70 region 2" evidence="6">
    <location>
        <begin position="53"/>
        <end position="121"/>
    </location>
</feature>
<organism evidence="8 9">
    <name type="scientific">Chitinophaga niastensis</name>
    <dbReference type="NCBI Taxonomy" id="536980"/>
    <lineage>
        <taxon>Bacteria</taxon>
        <taxon>Pseudomonadati</taxon>
        <taxon>Bacteroidota</taxon>
        <taxon>Chitinophagia</taxon>
        <taxon>Chitinophagales</taxon>
        <taxon>Chitinophagaceae</taxon>
        <taxon>Chitinophaga</taxon>
    </lineage>
</organism>
<dbReference type="InterPro" id="IPR039425">
    <property type="entry name" value="RNA_pol_sigma-70-like"/>
</dbReference>
<dbReference type="GO" id="GO:0003677">
    <property type="term" value="F:DNA binding"/>
    <property type="evidence" value="ECO:0007669"/>
    <property type="project" value="UniProtKB-KW"/>
</dbReference>
<evidence type="ECO:0000259" key="7">
    <source>
        <dbReference type="Pfam" id="PF08281"/>
    </source>
</evidence>
<gene>
    <name evidence="8" type="ORF">CLV51_105150</name>
</gene>
<dbReference type="Gene3D" id="1.10.1740.10">
    <property type="match status" value="1"/>
</dbReference>
<keyword evidence="4" id="KW-0238">DNA-binding</keyword>
<dbReference type="SUPFAM" id="SSF88659">
    <property type="entry name" value="Sigma3 and sigma4 domains of RNA polymerase sigma factors"/>
    <property type="match status" value="1"/>
</dbReference>
<keyword evidence="5" id="KW-0804">Transcription</keyword>
<name>A0A2P8HEY1_CHINA</name>
<dbReference type="SUPFAM" id="SSF88946">
    <property type="entry name" value="Sigma2 domain of RNA polymerase sigma factors"/>
    <property type="match status" value="1"/>
</dbReference>
<dbReference type="Pfam" id="PF08281">
    <property type="entry name" value="Sigma70_r4_2"/>
    <property type="match status" value="1"/>
</dbReference>
<evidence type="ECO:0000259" key="6">
    <source>
        <dbReference type="Pfam" id="PF04542"/>
    </source>
</evidence>
<dbReference type="Proteomes" id="UP000240971">
    <property type="component" value="Unassembled WGS sequence"/>
</dbReference>
<dbReference type="PANTHER" id="PTHR43133:SF8">
    <property type="entry name" value="RNA POLYMERASE SIGMA FACTOR HI_1459-RELATED"/>
    <property type="match status" value="1"/>
</dbReference>
<protein>
    <submittedName>
        <fullName evidence="8">RNA polymerase sigma-70 factor (ECF subfamily)</fullName>
    </submittedName>
</protein>
<evidence type="ECO:0000313" key="9">
    <source>
        <dbReference type="Proteomes" id="UP000240971"/>
    </source>
</evidence>
<evidence type="ECO:0000256" key="1">
    <source>
        <dbReference type="ARBA" id="ARBA00010641"/>
    </source>
</evidence>
<dbReference type="InterPro" id="IPR036388">
    <property type="entry name" value="WH-like_DNA-bd_sf"/>
</dbReference>
<evidence type="ECO:0000313" key="8">
    <source>
        <dbReference type="EMBL" id="PSL44778.1"/>
    </source>
</evidence>
<dbReference type="InterPro" id="IPR013249">
    <property type="entry name" value="RNA_pol_sigma70_r4_t2"/>
</dbReference>
<sequence>MKVLLYCFTQWQHFHFFIDRRLFFILRRIQHLENLEQLIRECAGNNRRSQEKLYYKFYPALFLLCRKFFSDNNEALEALNDGMMLVFRHIGKYDHGKGEFFNWVYTIVRNAALDKLKKRRWPAHLELNDFTPDENDPGLSKLEWKDIYKLLDVLPPATRTVCCLYYLEEFSIPEISERLQLRPGTVKWHLSETRSKLKPILAQYYLNK</sequence>
<evidence type="ECO:0000256" key="4">
    <source>
        <dbReference type="ARBA" id="ARBA00023125"/>
    </source>
</evidence>
<dbReference type="InterPro" id="IPR013324">
    <property type="entry name" value="RNA_pol_sigma_r3/r4-like"/>
</dbReference>
<feature type="domain" description="RNA polymerase sigma factor 70 region 4 type 2" evidence="7">
    <location>
        <begin position="146"/>
        <end position="197"/>
    </location>
</feature>
<dbReference type="Pfam" id="PF04542">
    <property type="entry name" value="Sigma70_r2"/>
    <property type="match status" value="1"/>
</dbReference>
<evidence type="ECO:0000256" key="5">
    <source>
        <dbReference type="ARBA" id="ARBA00023163"/>
    </source>
</evidence>
<dbReference type="GO" id="GO:0016987">
    <property type="term" value="F:sigma factor activity"/>
    <property type="evidence" value="ECO:0007669"/>
    <property type="project" value="UniProtKB-KW"/>
</dbReference>
<dbReference type="EMBL" id="PYAW01000005">
    <property type="protein sequence ID" value="PSL44778.1"/>
    <property type="molecule type" value="Genomic_DNA"/>
</dbReference>
<dbReference type="InterPro" id="IPR013325">
    <property type="entry name" value="RNA_pol_sigma_r2"/>
</dbReference>
<comment type="caution">
    <text evidence="8">The sequence shown here is derived from an EMBL/GenBank/DDBJ whole genome shotgun (WGS) entry which is preliminary data.</text>
</comment>
<evidence type="ECO:0000256" key="2">
    <source>
        <dbReference type="ARBA" id="ARBA00023015"/>
    </source>
</evidence>
<dbReference type="NCBIfam" id="TIGR02937">
    <property type="entry name" value="sigma70-ECF"/>
    <property type="match status" value="1"/>
</dbReference>
<dbReference type="AlphaFoldDB" id="A0A2P8HEY1"/>
<dbReference type="InterPro" id="IPR014284">
    <property type="entry name" value="RNA_pol_sigma-70_dom"/>
</dbReference>
<dbReference type="Gene3D" id="1.10.10.10">
    <property type="entry name" value="Winged helix-like DNA-binding domain superfamily/Winged helix DNA-binding domain"/>
    <property type="match status" value="1"/>
</dbReference>
<dbReference type="RefSeq" id="WP_106530215.1">
    <property type="nucleotide sequence ID" value="NZ_PYAW01000005.1"/>
</dbReference>
<dbReference type="GO" id="GO:0006352">
    <property type="term" value="P:DNA-templated transcription initiation"/>
    <property type="evidence" value="ECO:0007669"/>
    <property type="project" value="InterPro"/>
</dbReference>
<keyword evidence="9" id="KW-1185">Reference proteome</keyword>
<dbReference type="OrthoDB" id="1491902at2"/>